<keyword evidence="2" id="KW-0472">Membrane</keyword>
<reference evidence="3 4" key="1">
    <citation type="submission" date="2016-02" db="EMBL/GenBank/DDBJ databases">
        <title>Band-tailed pigeon sequencing and assembly.</title>
        <authorList>
            <person name="Soares A.E."/>
            <person name="Novak B.J."/>
            <person name="Rice E.S."/>
            <person name="O'Connell B."/>
            <person name="Chang D."/>
            <person name="Weber S."/>
            <person name="Shapiro B."/>
        </authorList>
    </citation>
    <scope>NUCLEOTIDE SEQUENCE [LARGE SCALE GENOMIC DNA]</scope>
    <source>
        <strain evidence="3">BTP2013</strain>
        <tissue evidence="3">Blood</tissue>
    </source>
</reference>
<evidence type="ECO:0000256" key="2">
    <source>
        <dbReference type="SAM" id="Phobius"/>
    </source>
</evidence>
<feature type="compositionally biased region" description="Basic and acidic residues" evidence="1">
    <location>
        <begin position="16"/>
        <end position="27"/>
    </location>
</feature>
<dbReference type="AlphaFoldDB" id="A0A1V4KTL5"/>
<gene>
    <name evidence="3" type="ORF">AV530_001165</name>
</gene>
<name>A0A1V4KTL5_PATFA</name>
<feature type="compositionally biased region" description="Polar residues" evidence="1">
    <location>
        <begin position="1"/>
        <end position="14"/>
    </location>
</feature>
<evidence type="ECO:0000256" key="1">
    <source>
        <dbReference type="SAM" id="MobiDB-lite"/>
    </source>
</evidence>
<organism evidence="3 4">
    <name type="scientific">Patagioenas fasciata monilis</name>
    <dbReference type="NCBI Taxonomy" id="372326"/>
    <lineage>
        <taxon>Eukaryota</taxon>
        <taxon>Metazoa</taxon>
        <taxon>Chordata</taxon>
        <taxon>Craniata</taxon>
        <taxon>Vertebrata</taxon>
        <taxon>Euteleostomi</taxon>
        <taxon>Archelosauria</taxon>
        <taxon>Archosauria</taxon>
        <taxon>Dinosauria</taxon>
        <taxon>Saurischia</taxon>
        <taxon>Theropoda</taxon>
        <taxon>Coelurosauria</taxon>
        <taxon>Aves</taxon>
        <taxon>Neognathae</taxon>
        <taxon>Neoaves</taxon>
        <taxon>Columbimorphae</taxon>
        <taxon>Columbiformes</taxon>
        <taxon>Columbidae</taxon>
        <taxon>Patagioenas</taxon>
    </lineage>
</organism>
<protein>
    <submittedName>
        <fullName evidence="3">Uncharacterized protein</fullName>
    </submittedName>
</protein>
<keyword evidence="2" id="KW-0812">Transmembrane</keyword>
<evidence type="ECO:0000313" key="4">
    <source>
        <dbReference type="Proteomes" id="UP000190648"/>
    </source>
</evidence>
<dbReference type="EMBL" id="LSYS01001700">
    <property type="protein sequence ID" value="OPJ87761.1"/>
    <property type="molecule type" value="Genomic_DNA"/>
</dbReference>
<dbReference type="Proteomes" id="UP000190648">
    <property type="component" value="Unassembled WGS sequence"/>
</dbReference>
<feature type="region of interest" description="Disordered" evidence="1">
    <location>
        <begin position="1"/>
        <end position="30"/>
    </location>
</feature>
<keyword evidence="4" id="KW-1185">Reference proteome</keyword>
<evidence type="ECO:0000313" key="3">
    <source>
        <dbReference type="EMBL" id="OPJ87761.1"/>
    </source>
</evidence>
<accession>A0A1V4KTL5</accession>
<feature type="transmembrane region" description="Helical" evidence="2">
    <location>
        <begin position="68"/>
        <end position="87"/>
    </location>
</feature>
<proteinExistence type="predicted"/>
<sequence length="116" mass="12921">MRRSSNNIRQSSCPARTDRPAAEEQQKARRWPCLPHEQVPLTSPEASIWKLFPVAQGMNVLDKSYTSAVWLGLVLGAAVTASSIFHVKIENVSDISHYPSPLLFHSRRQGCSAYAD</sequence>
<keyword evidence="2" id="KW-1133">Transmembrane helix</keyword>
<comment type="caution">
    <text evidence="3">The sequence shown here is derived from an EMBL/GenBank/DDBJ whole genome shotgun (WGS) entry which is preliminary data.</text>
</comment>